<dbReference type="KEGG" id="mis:MICPUN_58056"/>
<dbReference type="EC" id="5.2.1.8" evidence="1"/>
<dbReference type="RefSeq" id="XP_002501471.1">
    <property type="nucleotide sequence ID" value="XM_002501425.1"/>
</dbReference>
<dbReference type="STRING" id="296587.C1E4J0"/>
<dbReference type="Gene3D" id="3.10.50.40">
    <property type="match status" value="1"/>
</dbReference>
<feature type="region of interest" description="Disordered" evidence="2">
    <location>
        <begin position="1"/>
        <end position="57"/>
    </location>
</feature>
<evidence type="ECO:0000313" key="5">
    <source>
        <dbReference type="Proteomes" id="UP000002009"/>
    </source>
</evidence>
<dbReference type="PANTHER" id="PTHR47414:SF1">
    <property type="entry name" value="PEPTIDYL-PROLYL CIS-TRANS ISOMERASE FKBP20-2, CHLOROPLASTIC"/>
    <property type="match status" value="1"/>
</dbReference>
<evidence type="ECO:0000256" key="1">
    <source>
        <dbReference type="PROSITE-ProRule" id="PRU00277"/>
    </source>
</evidence>
<dbReference type="InParanoid" id="C1E4J0"/>
<dbReference type="Proteomes" id="UP000002009">
    <property type="component" value="Chromosome 4"/>
</dbReference>
<sequence length="312" mass="33019">MSCQTARVPAAAIKSASAARRGAARRGGRVAPAASARDDVAHAHHHHHRAATDRPADWRSRVAAVGAALALACTPLTPALADDAADLAAPVVDAEEAGAPSTPGPVDEPEPVEIAFDDVEVGQAPDIDAQLARDAAQKSAGLTDLEQKAVDNNLKIKQYNNAPADFPTFVREGYDVRVITPPGYVTQDDGLVYKDFKVGEGKLPEDGQEVTFNYVAYNENGGTIDSTYRKGVPASTRLGINGMIPGFEEALKGMKAGGSRRVVVPPELGPPVGPATFFSSKQWEVFDIELIKVKSCERQQTGFMTSTVVCTD</sequence>
<accession>C1E4J0</accession>
<name>C1E4J0_MICCC</name>
<dbReference type="FunCoup" id="C1E4J0">
    <property type="interactions" value="468"/>
</dbReference>
<organism evidence="4 5">
    <name type="scientific">Micromonas commoda (strain RCC299 / NOUM17 / CCMP2709)</name>
    <name type="common">Picoplanktonic green alga</name>
    <dbReference type="NCBI Taxonomy" id="296587"/>
    <lineage>
        <taxon>Eukaryota</taxon>
        <taxon>Viridiplantae</taxon>
        <taxon>Chlorophyta</taxon>
        <taxon>Mamiellophyceae</taxon>
        <taxon>Mamiellales</taxon>
        <taxon>Mamiellaceae</taxon>
        <taxon>Micromonas</taxon>
    </lineage>
</organism>
<feature type="domain" description="PPIase FKBP-type" evidence="3">
    <location>
        <begin position="207"/>
        <end position="294"/>
    </location>
</feature>
<dbReference type="OrthoDB" id="1902587at2759"/>
<dbReference type="SUPFAM" id="SSF54534">
    <property type="entry name" value="FKBP-like"/>
    <property type="match status" value="1"/>
</dbReference>
<reference evidence="4 5" key="1">
    <citation type="journal article" date="2009" name="Science">
        <title>Green evolution and dynamic adaptations revealed by genomes of the marine picoeukaryotes Micromonas.</title>
        <authorList>
            <person name="Worden A.Z."/>
            <person name="Lee J.H."/>
            <person name="Mock T."/>
            <person name="Rouze P."/>
            <person name="Simmons M.P."/>
            <person name="Aerts A.L."/>
            <person name="Allen A.E."/>
            <person name="Cuvelier M.L."/>
            <person name="Derelle E."/>
            <person name="Everett M.V."/>
            <person name="Foulon E."/>
            <person name="Grimwood J."/>
            <person name="Gundlach H."/>
            <person name="Henrissat B."/>
            <person name="Napoli C."/>
            <person name="McDonald S.M."/>
            <person name="Parker M.S."/>
            <person name="Rombauts S."/>
            <person name="Salamov A."/>
            <person name="Von Dassow P."/>
            <person name="Badger J.H."/>
            <person name="Coutinho P.M."/>
            <person name="Demir E."/>
            <person name="Dubchak I."/>
            <person name="Gentemann C."/>
            <person name="Eikrem W."/>
            <person name="Gready J.E."/>
            <person name="John U."/>
            <person name="Lanier W."/>
            <person name="Lindquist E.A."/>
            <person name="Lucas S."/>
            <person name="Mayer K.F."/>
            <person name="Moreau H."/>
            <person name="Not F."/>
            <person name="Otillar R."/>
            <person name="Panaud O."/>
            <person name="Pangilinan J."/>
            <person name="Paulsen I."/>
            <person name="Piegu B."/>
            <person name="Poliakov A."/>
            <person name="Robbens S."/>
            <person name="Schmutz J."/>
            <person name="Toulza E."/>
            <person name="Wyss T."/>
            <person name="Zelensky A."/>
            <person name="Zhou K."/>
            <person name="Armbrust E.V."/>
            <person name="Bhattacharya D."/>
            <person name="Goodenough U.W."/>
            <person name="Van de Peer Y."/>
            <person name="Grigoriev I.V."/>
        </authorList>
    </citation>
    <scope>NUCLEOTIDE SEQUENCE [LARGE SCALE GENOMIC DNA]</scope>
    <source>
        <strain evidence="5">RCC299 / NOUM17</strain>
    </source>
</reference>
<dbReference type="Pfam" id="PF00254">
    <property type="entry name" value="FKBP_C"/>
    <property type="match status" value="1"/>
</dbReference>
<dbReference type="PANTHER" id="PTHR47414">
    <property type="entry name" value="PEPTIDYL-PROLYL CIS-TRANS ISOMERASE FKBP20-2, CHLOROPLASTIC"/>
    <property type="match status" value="1"/>
</dbReference>
<dbReference type="InterPro" id="IPR044239">
    <property type="entry name" value="FKBP20-2-like"/>
</dbReference>
<evidence type="ECO:0000256" key="2">
    <source>
        <dbReference type="SAM" id="MobiDB-lite"/>
    </source>
</evidence>
<dbReference type="GeneID" id="8243154"/>
<dbReference type="EMBL" id="CP001325">
    <property type="protein sequence ID" value="ACO62729.1"/>
    <property type="molecule type" value="Genomic_DNA"/>
</dbReference>
<feature type="compositionally biased region" description="Low complexity" evidence="2">
    <location>
        <begin position="1"/>
        <end position="21"/>
    </location>
</feature>
<dbReference type="eggNOG" id="ENOG502QVUR">
    <property type="taxonomic scope" value="Eukaryota"/>
</dbReference>
<gene>
    <name evidence="4" type="ORF">MICPUN_58056</name>
</gene>
<evidence type="ECO:0000313" key="4">
    <source>
        <dbReference type="EMBL" id="ACO62729.1"/>
    </source>
</evidence>
<dbReference type="PROSITE" id="PS50059">
    <property type="entry name" value="FKBP_PPIASE"/>
    <property type="match status" value="1"/>
</dbReference>
<protein>
    <recommendedName>
        <fullName evidence="1">peptidylprolyl isomerase</fullName>
        <ecNumber evidence="1">5.2.1.8</ecNumber>
    </recommendedName>
</protein>
<dbReference type="GO" id="GO:0003755">
    <property type="term" value="F:peptidyl-prolyl cis-trans isomerase activity"/>
    <property type="evidence" value="ECO:0007669"/>
    <property type="project" value="UniProtKB-KW"/>
</dbReference>
<keyword evidence="1" id="KW-0697">Rotamase</keyword>
<comment type="catalytic activity">
    <reaction evidence="1">
        <text>[protein]-peptidylproline (omega=180) = [protein]-peptidylproline (omega=0)</text>
        <dbReference type="Rhea" id="RHEA:16237"/>
        <dbReference type="Rhea" id="RHEA-COMP:10747"/>
        <dbReference type="Rhea" id="RHEA-COMP:10748"/>
        <dbReference type="ChEBI" id="CHEBI:83833"/>
        <dbReference type="ChEBI" id="CHEBI:83834"/>
        <dbReference type="EC" id="5.2.1.8"/>
    </reaction>
</comment>
<dbReference type="InterPro" id="IPR046357">
    <property type="entry name" value="PPIase_dom_sf"/>
</dbReference>
<keyword evidence="5" id="KW-1185">Reference proteome</keyword>
<proteinExistence type="predicted"/>
<evidence type="ECO:0000259" key="3">
    <source>
        <dbReference type="PROSITE" id="PS50059"/>
    </source>
</evidence>
<dbReference type="InterPro" id="IPR001179">
    <property type="entry name" value="PPIase_FKBP_dom"/>
</dbReference>
<keyword evidence="1" id="KW-0413">Isomerase</keyword>
<dbReference type="AlphaFoldDB" id="C1E4J0"/>